<dbReference type="EMBL" id="MF285618">
    <property type="protein sequence ID" value="ATA65557.1"/>
    <property type="molecule type" value="Genomic_DNA"/>
</dbReference>
<gene>
    <name evidence="1" type="ORF">2050HW_00222</name>
</gene>
<proteinExistence type="predicted"/>
<name>A0A289YVN2_9CAUD</name>
<organism evidence="1 2">
    <name type="scientific">Serratia phage vB_SmaM_ 2050HW</name>
    <dbReference type="NCBI Taxonomy" id="2024252"/>
    <lineage>
        <taxon>Viruses</taxon>
        <taxon>Duplodnaviria</taxon>
        <taxon>Heunggongvirae</taxon>
        <taxon>Uroviricota</taxon>
        <taxon>Caudoviricetes</taxon>
        <taxon>Chimalliviridae</taxon>
        <taxon>Moabitevirus</taxon>
        <taxon>Moabitevirus mv2050HW</taxon>
    </lineage>
</organism>
<evidence type="ECO:0000313" key="2">
    <source>
        <dbReference type="Proteomes" id="UP000223363"/>
    </source>
</evidence>
<protein>
    <submittedName>
        <fullName evidence="1">Uncharacterized protein</fullName>
    </submittedName>
</protein>
<evidence type="ECO:0000313" key="1">
    <source>
        <dbReference type="EMBL" id="ATA65557.1"/>
    </source>
</evidence>
<accession>A0A289YVN2</accession>
<sequence>MTQSRYTSKDLNMEVFAQELEQGYLHEDIAYRYDVPVSDIERMHKLIRLTEYSARTGNAICFPLPSFAFPADESTADLLRYTPRSPRMDSVNLNLTMDEILDDRCPGEIYLEK</sequence>
<keyword evidence="2" id="KW-1185">Reference proteome</keyword>
<dbReference type="Proteomes" id="UP000223363">
    <property type="component" value="Segment"/>
</dbReference>
<reference evidence="2" key="1">
    <citation type="submission" date="2017-06" db="EMBL/GenBank/DDBJ databases">
        <authorList>
            <person name="Zhao X."/>
        </authorList>
    </citation>
    <scope>NUCLEOTIDE SEQUENCE [LARGE SCALE GENOMIC DNA]</scope>
</reference>